<feature type="non-terminal residue" evidence="2">
    <location>
        <position position="1"/>
    </location>
</feature>
<feature type="compositionally biased region" description="Basic and acidic residues" evidence="1">
    <location>
        <begin position="113"/>
        <end position="129"/>
    </location>
</feature>
<proteinExistence type="predicted"/>
<accession>A0ABD5SX95</accession>
<reference evidence="2 3" key="1">
    <citation type="journal article" date="2019" name="Int. J. Syst. Evol. Microbiol.">
        <title>The Global Catalogue of Microorganisms (GCM) 10K type strain sequencing project: providing services to taxonomists for standard genome sequencing and annotation.</title>
        <authorList>
            <consortium name="The Broad Institute Genomics Platform"/>
            <consortium name="The Broad Institute Genome Sequencing Center for Infectious Disease"/>
            <person name="Wu L."/>
            <person name="Ma J."/>
        </authorList>
    </citation>
    <scope>NUCLEOTIDE SEQUENCE [LARGE SCALE GENOMIC DNA]</scope>
    <source>
        <strain evidence="2 3">LMG 29247</strain>
    </source>
</reference>
<organism evidence="2 3">
    <name type="scientific">Natrinema soli</name>
    <dbReference type="NCBI Taxonomy" id="1930624"/>
    <lineage>
        <taxon>Archaea</taxon>
        <taxon>Methanobacteriati</taxon>
        <taxon>Methanobacteriota</taxon>
        <taxon>Stenosarchaea group</taxon>
        <taxon>Halobacteria</taxon>
        <taxon>Halobacteriales</taxon>
        <taxon>Natrialbaceae</taxon>
        <taxon>Natrinema</taxon>
    </lineage>
</organism>
<evidence type="ECO:0000313" key="2">
    <source>
        <dbReference type="EMBL" id="MFC6769846.1"/>
    </source>
</evidence>
<gene>
    <name evidence="2" type="ORF">ACFQE6_33825</name>
</gene>
<feature type="compositionally biased region" description="Acidic residues" evidence="1">
    <location>
        <begin position="100"/>
        <end position="112"/>
    </location>
</feature>
<sequence length="129" mass="15124">AEPRDAVFAEYVAPQPSIDRLEARFGEIPDRVRKFDRRLRAVRTDEYKYVRGDDGFERCHRVRTDPLERTDISDDEPQRVRALRRRLEERFEPFEKTDGSADDSSEDGTSEEVEMRAGTKERLADLGYL</sequence>
<name>A0ABD5SX95_9EURY</name>
<evidence type="ECO:0000313" key="3">
    <source>
        <dbReference type="Proteomes" id="UP001596383"/>
    </source>
</evidence>
<keyword evidence="3" id="KW-1185">Reference proteome</keyword>
<dbReference type="InterPro" id="IPR017850">
    <property type="entry name" value="Alkaline_phosphatase_core_sf"/>
</dbReference>
<dbReference type="SUPFAM" id="SSF53649">
    <property type="entry name" value="Alkaline phosphatase-like"/>
    <property type="match status" value="1"/>
</dbReference>
<dbReference type="Proteomes" id="UP001596383">
    <property type="component" value="Unassembled WGS sequence"/>
</dbReference>
<dbReference type="AlphaFoldDB" id="A0ABD5SX95"/>
<comment type="caution">
    <text evidence="2">The sequence shown here is derived from an EMBL/GenBank/DDBJ whole genome shotgun (WGS) entry which is preliminary data.</text>
</comment>
<dbReference type="Gene3D" id="3.40.720.10">
    <property type="entry name" value="Alkaline Phosphatase, subunit A"/>
    <property type="match status" value="1"/>
</dbReference>
<evidence type="ECO:0000256" key="1">
    <source>
        <dbReference type="SAM" id="MobiDB-lite"/>
    </source>
</evidence>
<protein>
    <submittedName>
        <fullName evidence="2">Sulfatase</fullName>
    </submittedName>
</protein>
<dbReference type="EMBL" id="JBHSWV010000832">
    <property type="protein sequence ID" value="MFC6769846.1"/>
    <property type="molecule type" value="Genomic_DNA"/>
</dbReference>
<feature type="region of interest" description="Disordered" evidence="1">
    <location>
        <begin position="91"/>
        <end position="129"/>
    </location>
</feature>